<dbReference type="Gene3D" id="3.30.160.60">
    <property type="entry name" value="Classic Zinc Finger"/>
    <property type="match status" value="1"/>
</dbReference>
<dbReference type="Proteomes" id="UP000030764">
    <property type="component" value="Unassembled WGS sequence"/>
</dbReference>
<evidence type="ECO:0000256" key="1">
    <source>
        <dbReference type="PROSITE-ProRule" id="PRU00042"/>
    </source>
</evidence>
<dbReference type="EMBL" id="KL363240">
    <property type="protein sequence ID" value="KFD51328.1"/>
    <property type="molecule type" value="Genomic_DNA"/>
</dbReference>
<dbReference type="EMBL" id="KL367671">
    <property type="protein sequence ID" value="KFD60395.1"/>
    <property type="molecule type" value="Genomic_DNA"/>
</dbReference>
<dbReference type="SMART" id="SM00355">
    <property type="entry name" value="ZnF_C2H2"/>
    <property type="match status" value="2"/>
</dbReference>
<keyword evidence="1" id="KW-0863">Zinc-finger</keyword>
<dbReference type="PROSITE" id="PS50157">
    <property type="entry name" value="ZINC_FINGER_C2H2_2"/>
    <property type="match status" value="1"/>
</dbReference>
<dbReference type="InterPro" id="IPR036236">
    <property type="entry name" value="Znf_C2H2_sf"/>
</dbReference>
<dbReference type="PROSITE" id="PS00028">
    <property type="entry name" value="ZINC_FINGER_C2H2_1"/>
    <property type="match status" value="1"/>
</dbReference>
<feature type="compositionally biased region" description="Polar residues" evidence="2">
    <location>
        <begin position="1"/>
        <end position="11"/>
    </location>
</feature>
<feature type="domain" description="C2H2-type" evidence="3">
    <location>
        <begin position="105"/>
        <end position="133"/>
    </location>
</feature>
<protein>
    <recommendedName>
        <fullName evidence="3">C2H2-type domain-containing protein</fullName>
    </recommendedName>
</protein>
<evidence type="ECO:0000256" key="2">
    <source>
        <dbReference type="SAM" id="MobiDB-lite"/>
    </source>
</evidence>
<evidence type="ECO:0000259" key="3">
    <source>
        <dbReference type="PROSITE" id="PS50157"/>
    </source>
</evidence>
<proteinExistence type="predicted"/>
<dbReference type="InterPro" id="IPR013087">
    <property type="entry name" value="Znf_C2H2_type"/>
</dbReference>
<evidence type="ECO:0000313" key="6">
    <source>
        <dbReference type="Proteomes" id="UP000030764"/>
    </source>
</evidence>
<dbReference type="SUPFAM" id="SSF57667">
    <property type="entry name" value="beta-beta-alpha zinc fingers"/>
    <property type="match status" value="2"/>
</dbReference>
<dbReference type="AlphaFoldDB" id="A0A085M282"/>
<accession>A0A085M282</accession>
<reference evidence="4 6" key="1">
    <citation type="journal article" date="2014" name="Nat. Genet.">
        <title>Genome and transcriptome of the porcine whipworm Trichuris suis.</title>
        <authorList>
            <person name="Jex A.R."/>
            <person name="Nejsum P."/>
            <person name="Schwarz E.M."/>
            <person name="Hu L."/>
            <person name="Young N.D."/>
            <person name="Hall R.S."/>
            <person name="Korhonen P.K."/>
            <person name="Liao S."/>
            <person name="Thamsborg S."/>
            <person name="Xia J."/>
            <person name="Xu P."/>
            <person name="Wang S."/>
            <person name="Scheerlinck J.P."/>
            <person name="Hofmann A."/>
            <person name="Sternberg P.W."/>
            <person name="Wang J."/>
            <person name="Gasser R.B."/>
        </authorList>
    </citation>
    <scope>NUCLEOTIDE SEQUENCE [LARGE SCALE GENOMIC DNA]</scope>
    <source>
        <strain evidence="5">DCEP-RM93F</strain>
        <strain evidence="4">DCEP-RM93M</strain>
    </source>
</reference>
<keyword evidence="6" id="KW-1185">Reference proteome</keyword>
<keyword evidence="1" id="KW-0862">Zinc</keyword>
<gene>
    <name evidence="4" type="ORF">M513_07733</name>
    <name evidence="5" type="ORF">M514_07733</name>
</gene>
<evidence type="ECO:0000313" key="4">
    <source>
        <dbReference type="EMBL" id="KFD51328.1"/>
    </source>
</evidence>
<name>A0A085M282_9BILA</name>
<keyword evidence="1" id="KW-0479">Metal-binding</keyword>
<evidence type="ECO:0000313" key="5">
    <source>
        <dbReference type="EMBL" id="KFD60395.1"/>
    </source>
</evidence>
<dbReference type="Proteomes" id="UP000030758">
    <property type="component" value="Unassembled WGS sequence"/>
</dbReference>
<sequence length="267" mass="29850">MNSSSSRTPTNDPKRTARGEVASSVTAEYPGPFRFSQCQFAAITAFHFINHARSHTKEVEFACSKCSKHFPSIHGVSSHYWRCKAPYELAETINVTGTSETLHGFTCVECNAVFSTHSGLQLHRLRQHPDDFAAEQHQQRKPRWTRFEIDSLHKLEAELAPTVTNINQMLHQQVHDRFSITRNVEMIKGQRRRMTYKNAVESLRLQLAKAAQVAPAVQLNSLDEGPCGSGNKIAAIASAAQIGAVHEQRDTVGPRYPRILYNAVCPA</sequence>
<dbReference type="GO" id="GO:0008270">
    <property type="term" value="F:zinc ion binding"/>
    <property type="evidence" value="ECO:0007669"/>
    <property type="project" value="UniProtKB-KW"/>
</dbReference>
<organism evidence="4 6">
    <name type="scientific">Trichuris suis</name>
    <name type="common">pig whipworm</name>
    <dbReference type="NCBI Taxonomy" id="68888"/>
    <lineage>
        <taxon>Eukaryota</taxon>
        <taxon>Metazoa</taxon>
        <taxon>Ecdysozoa</taxon>
        <taxon>Nematoda</taxon>
        <taxon>Enoplea</taxon>
        <taxon>Dorylaimia</taxon>
        <taxon>Trichinellida</taxon>
        <taxon>Trichuridae</taxon>
        <taxon>Trichuris</taxon>
    </lineage>
</organism>
<feature type="region of interest" description="Disordered" evidence="2">
    <location>
        <begin position="1"/>
        <end position="22"/>
    </location>
</feature>